<sequence length="114" mass="12285">MPLSTSQLLNSPYFLHKPSLGEPGLPISHPSSSTSLPLKRPALHIPGHREPELPKFNLRMDNSTASCAVSPDKTELSPTVSRYHFNQTPSASYPGKPGQTRIAGFPVTGLAHFG</sequence>
<keyword evidence="3" id="KW-1185">Reference proteome</keyword>
<dbReference type="InParanoid" id="A0A1Y2EKX6"/>
<organism evidence="2 3">
    <name type="scientific">Pseudomassariella vexata</name>
    <dbReference type="NCBI Taxonomy" id="1141098"/>
    <lineage>
        <taxon>Eukaryota</taxon>
        <taxon>Fungi</taxon>
        <taxon>Dikarya</taxon>
        <taxon>Ascomycota</taxon>
        <taxon>Pezizomycotina</taxon>
        <taxon>Sordariomycetes</taxon>
        <taxon>Xylariomycetidae</taxon>
        <taxon>Amphisphaeriales</taxon>
        <taxon>Pseudomassariaceae</taxon>
        <taxon>Pseudomassariella</taxon>
    </lineage>
</organism>
<feature type="region of interest" description="Disordered" evidence="1">
    <location>
        <begin position="19"/>
        <end position="51"/>
    </location>
</feature>
<evidence type="ECO:0000313" key="2">
    <source>
        <dbReference type="EMBL" id="ORY72189.1"/>
    </source>
</evidence>
<evidence type="ECO:0000313" key="3">
    <source>
        <dbReference type="Proteomes" id="UP000193689"/>
    </source>
</evidence>
<reference evidence="2 3" key="1">
    <citation type="submission" date="2016-07" db="EMBL/GenBank/DDBJ databases">
        <title>Pervasive Adenine N6-methylation of Active Genes in Fungi.</title>
        <authorList>
            <consortium name="DOE Joint Genome Institute"/>
            <person name="Mondo S.J."/>
            <person name="Dannebaum R.O."/>
            <person name="Kuo R.C."/>
            <person name="Labutti K."/>
            <person name="Haridas S."/>
            <person name="Kuo A."/>
            <person name="Salamov A."/>
            <person name="Ahrendt S.R."/>
            <person name="Lipzen A."/>
            <person name="Sullivan W."/>
            <person name="Andreopoulos W.B."/>
            <person name="Clum A."/>
            <person name="Lindquist E."/>
            <person name="Daum C."/>
            <person name="Ramamoorthy G.K."/>
            <person name="Gryganskyi A."/>
            <person name="Culley D."/>
            <person name="Magnuson J.K."/>
            <person name="James T.Y."/>
            <person name="O'Malley M.A."/>
            <person name="Stajich J.E."/>
            <person name="Spatafora J.W."/>
            <person name="Visel A."/>
            <person name="Grigoriev I.V."/>
        </authorList>
    </citation>
    <scope>NUCLEOTIDE SEQUENCE [LARGE SCALE GENOMIC DNA]</scope>
    <source>
        <strain evidence="2 3">CBS 129021</strain>
    </source>
</reference>
<dbReference type="GeneID" id="63775502"/>
<comment type="caution">
    <text evidence="2">The sequence shown here is derived from an EMBL/GenBank/DDBJ whole genome shotgun (WGS) entry which is preliminary data.</text>
</comment>
<name>A0A1Y2EKX6_9PEZI</name>
<dbReference type="RefSeq" id="XP_040721781.1">
    <property type="nucleotide sequence ID" value="XM_040859290.1"/>
</dbReference>
<dbReference type="Proteomes" id="UP000193689">
    <property type="component" value="Unassembled WGS sequence"/>
</dbReference>
<protein>
    <submittedName>
        <fullName evidence="2">Uncharacterized protein</fullName>
    </submittedName>
</protein>
<dbReference type="AlphaFoldDB" id="A0A1Y2EKX6"/>
<evidence type="ECO:0000256" key="1">
    <source>
        <dbReference type="SAM" id="MobiDB-lite"/>
    </source>
</evidence>
<dbReference type="EMBL" id="MCFJ01000001">
    <property type="protein sequence ID" value="ORY72189.1"/>
    <property type="molecule type" value="Genomic_DNA"/>
</dbReference>
<proteinExistence type="predicted"/>
<gene>
    <name evidence="2" type="ORF">BCR38DRAFT_419187</name>
</gene>
<accession>A0A1Y2EKX6</accession>